<dbReference type="CDD" id="cd12939">
    <property type="entry name" value="LEM_emerin"/>
    <property type="match status" value="1"/>
</dbReference>
<dbReference type="Ensembl" id="ENSSHAT00000003496.2">
    <property type="protein sequence ID" value="ENSSHAP00000003460.2"/>
    <property type="gene ID" value="ENSSHAG00000003040.2"/>
</dbReference>
<dbReference type="GeneTree" id="ENSGT00390000002034"/>
<keyword evidence="1" id="KW-0812">Transmembrane</keyword>
<evidence type="ECO:0000256" key="1">
    <source>
        <dbReference type="SAM" id="Phobius"/>
    </source>
</evidence>
<reference evidence="3" key="2">
    <citation type="submission" date="2025-08" db="UniProtKB">
        <authorList>
            <consortium name="Ensembl"/>
        </authorList>
    </citation>
    <scope>IDENTIFICATION</scope>
</reference>
<protein>
    <submittedName>
        <fullName evidence="3">Emerin</fullName>
    </submittedName>
</protein>
<reference evidence="3 4" key="1">
    <citation type="journal article" date="2011" name="Proc. Natl. Acad. Sci. U.S.A.">
        <title>Genetic diversity and population structure of the endangered marsupial Sarcophilus harrisii (Tasmanian devil).</title>
        <authorList>
            <person name="Miller W."/>
            <person name="Hayes V.M."/>
            <person name="Ratan A."/>
            <person name="Petersen D.C."/>
            <person name="Wittekindt N.E."/>
            <person name="Miller J."/>
            <person name="Walenz B."/>
            <person name="Knight J."/>
            <person name="Qi J."/>
            <person name="Zhao F."/>
            <person name="Wang Q."/>
            <person name="Bedoya-Reina O.C."/>
            <person name="Katiyar N."/>
            <person name="Tomsho L.P."/>
            <person name="Kasson L.M."/>
            <person name="Hardie R.A."/>
            <person name="Woodbridge P."/>
            <person name="Tindall E.A."/>
            <person name="Bertelsen M.F."/>
            <person name="Dixon D."/>
            <person name="Pyecroft S."/>
            <person name="Helgen K.M."/>
            <person name="Lesk A.M."/>
            <person name="Pringle T.H."/>
            <person name="Patterson N."/>
            <person name="Zhang Y."/>
            <person name="Kreiss A."/>
            <person name="Woods G.M."/>
            <person name="Jones M.E."/>
            <person name="Schuster S.C."/>
        </authorList>
    </citation>
    <scope>NUCLEOTIDE SEQUENCE [LARGE SCALE GENOMIC DNA]</scope>
</reference>
<dbReference type="InterPro" id="IPR035004">
    <property type="entry name" value="Emerin"/>
</dbReference>
<keyword evidence="1" id="KW-1133">Transmembrane helix</keyword>
<dbReference type="SUPFAM" id="SSF63451">
    <property type="entry name" value="LEM domain"/>
    <property type="match status" value="1"/>
</dbReference>
<dbReference type="Gene3D" id="1.10.720.40">
    <property type="match status" value="1"/>
</dbReference>
<keyword evidence="1" id="KW-0472">Membrane</keyword>
<dbReference type="Proteomes" id="UP000007648">
    <property type="component" value="Unassembled WGS sequence"/>
</dbReference>
<dbReference type="HOGENOM" id="CLU_095531_0_0_1"/>
<evidence type="ECO:0000313" key="3">
    <source>
        <dbReference type="Ensembl" id="ENSSHAP00000003460.2"/>
    </source>
</evidence>
<dbReference type="CTD" id="2010"/>
<dbReference type="RefSeq" id="XP_031800318.1">
    <property type="nucleotide sequence ID" value="XM_031944458.1"/>
</dbReference>
<dbReference type="InterPro" id="IPR003887">
    <property type="entry name" value="LEM_dom"/>
</dbReference>
<dbReference type="FunCoup" id="G3VJV5">
    <property type="interactions" value="1876"/>
</dbReference>
<sequence>MEEYRRLSDEELSRMLKLYNIPHGPVVGSTRKLYEKKIYEYESQRTKLPPGTIGSYQHAEDFESDAYDSNQDEEGSLEDIDFDNYYEESYSTTKTYGEFDDTSANPVVKAKTSFLETLPSARRGSDSAKGPTYHLRQRVQFPRGPLRQILILIITALFSWMRENILCPSAQEEDLDTDPRYYSQDSGAYRNIYYRPITDSAPDSSFYSGPVVSSSTPVSSTSPSFRWYTHPSGVEARQAIRAGQGYGAEIGKNGRMVSLWVQFLLFLGFALFLAFFYYFMQAGDDNPFRLRN</sequence>
<dbReference type="PANTHER" id="PTHR15171">
    <property type="entry name" value="EMERIN"/>
    <property type="match status" value="1"/>
</dbReference>
<feature type="transmembrane region" description="Helical" evidence="1">
    <location>
        <begin position="259"/>
        <end position="280"/>
    </location>
</feature>
<accession>G3VJV5</accession>
<dbReference type="FunFam" id="1.10.720.40:FF:000001">
    <property type="entry name" value="LEM domain containing 2, isoform CRA_a"/>
    <property type="match status" value="1"/>
</dbReference>
<dbReference type="Pfam" id="PF03020">
    <property type="entry name" value="LEM"/>
    <property type="match status" value="1"/>
</dbReference>
<evidence type="ECO:0000313" key="4">
    <source>
        <dbReference type="Proteomes" id="UP000007648"/>
    </source>
</evidence>
<name>G3VJV5_SARHA</name>
<dbReference type="AlphaFoldDB" id="G3VJV5"/>
<feature type="domain" description="LEM" evidence="2">
    <location>
        <begin position="1"/>
        <end position="45"/>
    </location>
</feature>
<reference evidence="3" key="3">
    <citation type="submission" date="2025-09" db="UniProtKB">
        <authorList>
            <consortium name="Ensembl"/>
        </authorList>
    </citation>
    <scope>IDENTIFICATION</scope>
</reference>
<organism evidence="3 4">
    <name type="scientific">Sarcophilus harrisii</name>
    <name type="common">Tasmanian devil</name>
    <name type="synonym">Sarcophilus laniarius</name>
    <dbReference type="NCBI Taxonomy" id="9305"/>
    <lineage>
        <taxon>Eukaryota</taxon>
        <taxon>Metazoa</taxon>
        <taxon>Chordata</taxon>
        <taxon>Craniata</taxon>
        <taxon>Vertebrata</taxon>
        <taxon>Euteleostomi</taxon>
        <taxon>Mammalia</taxon>
        <taxon>Metatheria</taxon>
        <taxon>Dasyuromorphia</taxon>
        <taxon>Dasyuridae</taxon>
        <taxon>Sarcophilus</taxon>
    </lineage>
</organism>
<dbReference type="InterPro" id="IPR034989">
    <property type="entry name" value="LEM_emerin"/>
</dbReference>
<dbReference type="PANTHER" id="PTHR15171:SF2">
    <property type="entry name" value="EMERIN"/>
    <property type="match status" value="1"/>
</dbReference>
<dbReference type="InParanoid" id="G3VJV5"/>
<dbReference type="InterPro" id="IPR011015">
    <property type="entry name" value="LEM/LEM-like_dom_sf"/>
</dbReference>
<dbReference type="GeneID" id="100932227"/>
<dbReference type="OrthoDB" id="10015574at2759"/>
<evidence type="ECO:0000259" key="2">
    <source>
        <dbReference type="PROSITE" id="PS50954"/>
    </source>
</evidence>
<keyword evidence="4" id="KW-1185">Reference proteome</keyword>
<proteinExistence type="predicted"/>
<dbReference type="KEGG" id="shr:100932227"/>
<gene>
    <name evidence="3" type="primary">EMD</name>
</gene>
<dbReference type="PROSITE" id="PS50954">
    <property type="entry name" value="LEM"/>
    <property type="match status" value="1"/>
</dbReference>
<dbReference type="SMART" id="SM00540">
    <property type="entry name" value="LEM"/>
    <property type="match status" value="1"/>
</dbReference>
<dbReference type="GO" id="GO:0005635">
    <property type="term" value="C:nuclear envelope"/>
    <property type="evidence" value="ECO:0007669"/>
    <property type="project" value="InterPro"/>
</dbReference>